<feature type="transmembrane region" description="Helical" evidence="4">
    <location>
        <begin position="1180"/>
        <end position="1206"/>
    </location>
</feature>
<dbReference type="SUPFAM" id="SSF49899">
    <property type="entry name" value="Concanavalin A-like lectins/glucanases"/>
    <property type="match status" value="1"/>
</dbReference>
<dbReference type="PROSITE" id="PS50092">
    <property type="entry name" value="TSP1"/>
    <property type="match status" value="1"/>
</dbReference>
<evidence type="ECO:0000256" key="4">
    <source>
        <dbReference type="SAM" id="Phobius"/>
    </source>
</evidence>
<dbReference type="PROSITE" id="PS50825">
    <property type="entry name" value="HYR"/>
    <property type="match status" value="1"/>
</dbReference>
<dbReference type="Proteomes" id="UP000828390">
    <property type="component" value="Unassembled WGS sequence"/>
</dbReference>
<dbReference type="InterPro" id="IPR011641">
    <property type="entry name" value="Tyr-kin_ephrin_A/B_rcpt-like"/>
</dbReference>
<dbReference type="InterPro" id="IPR036383">
    <property type="entry name" value="TSP1_rpt_sf"/>
</dbReference>
<gene>
    <name evidence="8" type="ORF">DPMN_072941</name>
</gene>
<evidence type="ECO:0000256" key="2">
    <source>
        <dbReference type="ARBA" id="ARBA00023157"/>
    </source>
</evidence>
<evidence type="ECO:0000259" key="7">
    <source>
        <dbReference type="PROSITE" id="PS50923"/>
    </source>
</evidence>
<feature type="domain" description="Sushi" evidence="7">
    <location>
        <begin position="290"/>
        <end position="352"/>
    </location>
</feature>
<dbReference type="InterPro" id="IPR013320">
    <property type="entry name" value="ConA-like_dom_sf"/>
</dbReference>
<feature type="signal peptide" evidence="5">
    <location>
        <begin position="1"/>
        <end position="26"/>
    </location>
</feature>
<dbReference type="InterPro" id="IPR000884">
    <property type="entry name" value="TSP1_rpt"/>
</dbReference>
<evidence type="ECO:0000256" key="5">
    <source>
        <dbReference type="SAM" id="SignalP"/>
    </source>
</evidence>
<keyword evidence="9" id="KW-1185">Reference proteome</keyword>
<dbReference type="SUPFAM" id="SSF82895">
    <property type="entry name" value="TSP-1 type 1 repeat"/>
    <property type="match status" value="1"/>
</dbReference>
<dbReference type="PANTHER" id="PTHR46967:SF1">
    <property type="entry name" value="KERATIN-ASSOCIATED PROTEIN 16-1-LIKE"/>
    <property type="match status" value="1"/>
</dbReference>
<dbReference type="InterPro" id="IPR009030">
    <property type="entry name" value="Growth_fac_rcpt_cys_sf"/>
</dbReference>
<keyword evidence="2" id="KW-1015">Disulfide bond</keyword>
<dbReference type="Pfam" id="PF00090">
    <property type="entry name" value="TSP_1"/>
    <property type="match status" value="1"/>
</dbReference>
<dbReference type="AlphaFoldDB" id="A0A9D4BY82"/>
<dbReference type="Gene3D" id="2.10.50.10">
    <property type="entry name" value="Tumor Necrosis Factor Receptor, subunit A, domain 2"/>
    <property type="match status" value="2"/>
</dbReference>
<feature type="chain" id="PRO_5039087751" description="Tyrosine-protein kinase ephrin type A/B receptor-like domain-containing protein" evidence="5">
    <location>
        <begin position="27"/>
        <end position="1237"/>
    </location>
</feature>
<dbReference type="FunFam" id="2.20.100.10:FF:000001">
    <property type="entry name" value="semaphorin-5A isoform X1"/>
    <property type="match status" value="1"/>
</dbReference>
<comment type="caution">
    <text evidence="8">The sequence shown here is derived from an EMBL/GenBank/DDBJ whole genome shotgun (WGS) entry which is preliminary data.</text>
</comment>
<name>A0A9D4BY82_DREPO</name>
<protein>
    <recommendedName>
        <fullName evidence="10">Tyrosine-protein kinase ephrin type A/B receptor-like domain-containing protein</fullName>
    </recommendedName>
</protein>
<accession>A0A9D4BY82</accession>
<proteinExistence type="predicted"/>
<organism evidence="8 9">
    <name type="scientific">Dreissena polymorpha</name>
    <name type="common">Zebra mussel</name>
    <name type="synonym">Mytilus polymorpha</name>
    <dbReference type="NCBI Taxonomy" id="45954"/>
    <lineage>
        <taxon>Eukaryota</taxon>
        <taxon>Metazoa</taxon>
        <taxon>Spiralia</taxon>
        <taxon>Lophotrochozoa</taxon>
        <taxon>Mollusca</taxon>
        <taxon>Bivalvia</taxon>
        <taxon>Autobranchia</taxon>
        <taxon>Heteroconchia</taxon>
        <taxon>Euheterodonta</taxon>
        <taxon>Imparidentia</taxon>
        <taxon>Neoheterodontei</taxon>
        <taxon>Myida</taxon>
        <taxon>Dreissenoidea</taxon>
        <taxon>Dreissenidae</taxon>
        <taxon>Dreissena</taxon>
    </lineage>
</organism>
<keyword evidence="4" id="KW-1133">Transmembrane helix</keyword>
<evidence type="ECO:0000259" key="6">
    <source>
        <dbReference type="PROSITE" id="PS50825"/>
    </source>
</evidence>
<dbReference type="SMART" id="SM00209">
    <property type="entry name" value="TSP1"/>
    <property type="match status" value="1"/>
</dbReference>
<keyword evidence="4" id="KW-0472">Membrane</keyword>
<reference evidence="8" key="2">
    <citation type="submission" date="2020-11" db="EMBL/GenBank/DDBJ databases">
        <authorList>
            <person name="McCartney M.A."/>
            <person name="Auch B."/>
            <person name="Kono T."/>
            <person name="Mallez S."/>
            <person name="Becker A."/>
            <person name="Gohl D.M."/>
            <person name="Silverstein K.A.T."/>
            <person name="Koren S."/>
            <person name="Bechman K.B."/>
            <person name="Herman A."/>
            <person name="Abrahante J.E."/>
            <person name="Garbe J."/>
        </authorList>
    </citation>
    <scope>NUCLEOTIDE SEQUENCE</scope>
    <source>
        <strain evidence="8">Duluth1</strain>
        <tissue evidence="8">Whole animal</tissue>
    </source>
</reference>
<reference evidence="8" key="1">
    <citation type="journal article" date="2019" name="bioRxiv">
        <title>The Genome of the Zebra Mussel, Dreissena polymorpha: A Resource for Invasive Species Research.</title>
        <authorList>
            <person name="McCartney M.A."/>
            <person name="Auch B."/>
            <person name="Kono T."/>
            <person name="Mallez S."/>
            <person name="Zhang Y."/>
            <person name="Obille A."/>
            <person name="Becker A."/>
            <person name="Abrahante J.E."/>
            <person name="Garbe J."/>
            <person name="Badalamenti J.P."/>
            <person name="Herman A."/>
            <person name="Mangelson H."/>
            <person name="Liachko I."/>
            <person name="Sullivan S."/>
            <person name="Sone E.D."/>
            <person name="Koren S."/>
            <person name="Silverstein K.A.T."/>
            <person name="Beckman K.B."/>
            <person name="Gohl D.M."/>
        </authorList>
    </citation>
    <scope>NUCLEOTIDE SEQUENCE</scope>
    <source>
        <strain evidence="8">Duluth1</strain>
        <tissue evidence="8">Whole animal</tissue>
    </source>
</reference>
<dbReference type="Pfam" id="PF07699">
    <property type="entry name" value="Ephrin_rec_like"/>
    <property type="match status" value="3"/>
</dbReference>
<dbReference type="PROSITE" id="PS50923">
    <property type="entry name" value="SUSHI"/>
    <property type="match status" value="1"/>
</dbReference>
<evidence type="ECO:0000313" key="9">
    <source>
        <dbReference type="Proteomes" id="UP000828390"/>
    </source>
</evidence>
<dbReference type="PANTHER" id="PTHR46967">
    <property type="entry name" value="INSULIN-LIKE GROWTH FACTOR BINDING PROTEIN,N-TERMINAL"/>
    <property type="match status" value="1"/>
</dbReference>
<dbReference type="InterPro" id="IPR003410">
    <property type="entry name" value="HYR_dom"/>
</dbReference>
<dbReference type="CDD" id="cd00185">
    <property type="entry name" value="TNFRSF"/>
    <property type="match status" value="1"/>
</dbReference>
<keyword evidence="3" id="KW-0768">Sushi</keyword>
<comment type="caution">
    <text evidence="3">Lacks conserved residue(s) required for the propagation of feature annotation.</text>
</comment>
<keyword evidence="5" id="KW-0732">Signal</keyword>
<feature type="domain" description="HYR" evidence="6">
    <location>
        <begin position="142"/>
        <end position="232"/>
    </location>
</feature>
<evidence type="ECO:0000256" key="3">
    <source>
        <dbReference type="PROSITE-ProRule" id="PRU00302"/>
    </source>
</evidence>
<dbReference type="Pfam" id="PF13385">
    <property type="entry name" value="Laminin_G_3"/>
    <property type="match status" value="1"/>
</dbReference>
<dbReference type="Gene3D" id="2.10.70.10">
    <property type="entry name" value="Complement Module, domain 1"/>
    <property type="match status" value="1"/>
</dbReference>
<dbReference type="Gene3D" id="2.20.100.10">
    <property type="entry name" value="Thrombospondin type-1 (TSP1) repeat"/>
    <property type="match status" value="1"/>
</dbReference>
<evidence type="ECO:0008006" key="10">
    <source>
        <dbReference type="Google" id="ProtNLM"/>
    </source>
</evidence>
<keyword evidence="4" id="KW-0812">Transmembrane</keyword>
<dbReference type="EMBL" id="JAIWYP010000014">
    <property type="protein sequence ID" value="KAH3713155.1"/>
    <property type="molecule type" value="Genomic_DNA"/>
</dbReference>
<dbReference type="SMART" id="SM01411">
    <property type="entry name" value="Ephrin_rec_like"/>
    <property type="match status" value="3"/>
</dbReference>
<dbReference type="Gene3D" id="2.60.120.200">
    <property type="match status" value="1"/>
</dbReference>
<dbReference type="SUPFAM" id="SSF57184">
    <property type="entry name" value="Growth factor receptor domain"/>
    <property type="match status" value="1"/>
</dbReference>
<evidence type="ECO:0000256" key="1">
    <source>
        <dbReference type="ARBA" id="ARBA00022737"/>
    </source>
</evidence>
<evidence type="ECO:0000313" key="8">
    <source>
        <dbReference type="EMBL" id="KAH3713155.1"/>
    </source>
</evidence>
<dbReference type="InterPro" id="IPR000436">
    <property type="entry name" value="Sushi_SCR_CCP_dom"/>
</dbReference>
<keyword evidence="1" id="KW-0677">Repeat</keyword>
<sequence>MKNAGLFALVFLGCVQLSIFGHAVKATKTELRTLFDNGCPLRYEYERMNCTRWTEYIKLRKLIPFGETCTLQVNDHELNVTCTEALSIYDHGLGERSKRSFAAIGGYIGGHFGPVGLLVGSLSGLVVDLIICTFFCSNGHKEPNSAPLVTKPAALNQANPVIAATRQKTAHVSWSGPLIRDKEDNADLTVTVTPLQSGALFTKGSYTIYFSAKDSGGRMAQTSLSFEVKVISCEPVTTFLNGHVECDLLDNIMGTNCTVHCKPGYSSDNINKDLEWQWDANSLKPFCKETNCTQLREPKNGAIACSEWTYGQMCLMMCQKGFDVPANIDGQFVCGTSTGLWRPSHIVPDCNVAVNPDIMNLPSEFYYYTDKCNSSTENIFEIQHNFINALNTSKYLEFCTSNPDCQAQFVSISCGPTSRKKRDTNVYRRATLQFAYIVDFEISLAYHSLPNETDNQAMDRISSMLDNIAESIHIATSNGAFDIAGLVVEADSFASGIPSVKCPPGTIARSAMSTCVGCPIGQYLSNRTRTCIECPHGSYQDSPNSINCTPCPSLTNTTGIGSSKIEDCRAPCLPGEYSPTGLVPCAKCPSSAFQPVPSSIVCSPCPSGTRAPTEGATSVLNCTRYDVQTKTGFVVYNNASAREITISTWIVIKSNLTTDNSISIIAPTTNQFELSLAFSPGNVVVVTIMSDIVCKSNASIQLHSWTHLALAIGIQNLVVYLNGNEICSNLTVTLERSTVLTADDRVVFRGEMYLSDFHVVPYKSSFSDVQQSAKSCIMHSSSLYTIDNLAQIQDAQIVVPSLCDATDECSSKPCGQHEFDGQWSYWTEWSVCTHTCGGGTRSKTRACVSPPPEPEGLDCEGESIVSEACNTDKCPECSALRRPYGVEISCNESVEIKSCTLTCRPGLYFAEPPLPVYECGISTGYKWNHQNTANPTAILPSCSEVKAPSHMKVSLESHYETLDCNEKNIDTINTQIEIKLKQLECVKDEQCQIDIQNEECHVARLKRASENGLSLVVDIHSDVLSTNNVLDVAAVLGNNSAPSDALVHFVKKTFELERAAQTIANNSVDFFQVTIDGVQHTVKNGTAGLRIGTSITCPKGSVRLEVFCAECPVGTYSDGRTVIMCPIGQYQDEKGQSECKVCPRGRTTPGIGSIQASDCSIQLDDLNGDGEKTTGGSGSYAVALGAGLAGGLVAFALLSVGGLVSYKHITNKKRRVSDSQIMIQMPNYALTRQPIFG</sequence>